<sequence>MKSSIDIKTRKKTNWMSIVTDLMGVAIIFSLFGTRDVKSLLILILALGLIFIDVEIEFK</sequence>
<dbReference type="EMBL" id="AVNC01000023">
    <property type="protein sequence ID" value="EQK39788.1"/>
    <property type="molecule type" value="Genomic_DNA"/>
</dbReference>
<proteinExistence type="predicted"/>
<comment type="caution">
    <text evidence="2">The sequence shown here is derived from an EMBL/GenBank/DDBJ whole genome shotgun (WGS) entry which is preliminary data.</text>
</comment>
<dbReference type="RefSeq" id="WP_021434543.1">
    <property type="nucleotide sequence ID" value="NZ_AVNC01000023.1"/>
</dbReference>
<protein>
    <submittedName>
        <fullName evidence="2">Putative membrane protein</fullName>
    </submittedName>
</protein>
<evidence type="ECO:0000313" key="2">
    <source>
        <dbReference type="EMBL" id="EQK39788.1"/>
    </source>
</evidence>
<evidence type="ECO:0000256" key="1">
    <source>
        <dbReference type="SAM" id="Phobius"/>
    </source>
</evidence>
<organism evidence="2 3">
    <name type="scientific">Paraclostridium bifermentans ATCC 638 = DSM 14991</name>
    <dbReference type="NCBI Taxonomy" id="1233171"/>
    <lineage>
        <taxon>Bacteria</taxon>
        <taxon>Bacillati</taxon>
        <taxon>Bacillota</taxon>
        <taxon>Clostridia</taxon>
        <taxon>Peptostreptococcales</taxon>
        <taxon>Peptostreptococcaceae</taxon>
        <taxon>Paraclostridium</taxon>
    </lineage>
</organism>
<keyword evidence="1" id="KW-0812">Transmembrane</keyword>
<feature type="transmembrane region" description="Helical" evidence="1">
    <location>
        <begin position="39"/>
        <end position="56"/>
    </location>
</feature>
<dbReference type="Proteomes" id="UP000015688">
    <property type="component" value="Unassembled WGS sequence"/>
</dbReference>
<accession>T4VE66</accession>
<name>T4VE66_PARBF</name>
<dbReference type="PATRIC" id="fig|1233171.3.peg.3519"/>
<keyword evidence="1" id="KW-1133">Transmembrane helix</keyword>
<feature type="transmembrane region" description="Helical" evidence="1">
    <location>
        <begin position="12"/>
        <end position="33"/>
    </location>
</feature>
<dbReference type="AlphaFoldDB" id="T4VE66"/>
<evidence type="ECO:0000313" key="3">
    <source>
        <dbReference type="Proteomes" id="UP000015688"/>
    </source>
</evidence>
<keyword evidence="1" id="KW-0472">Membrane</keyword>
<gene>
    <name evidence="2" type="ORF">C672_3653</name>
</gene>
<reference evidence="2 3" key="1">
    <citation type="submission" date="2013-06" db="EMBL/GenBank/DDBJ databases">
        <authorList>
            <person name="Walk S."/>
            <person name="Aronoff D."/>
            <person name="Young V.Y."/>
            <person name="Marsh J."/>
            <person name="Harrison L."/>
            <person name="Daugherty S.C."/>
            <person name="Shefchek K.A."/>
            <person name="Hine E.E."/>
            <person name="Tallon L.J."/>
            <person name="Sadzewicz L.K."/>
            <person name="Rasko D.A."/>
        </authorList>
    </citation>
    <scope>NUCLEOTIDE SEQUENCE [LARGE SCALE GENOMIC DNA]</scope>
    <source>
        <strain evidence="2 3">ATCC 638</strain>
    </source>
</reference>